<dbReference type="AlphaFoldDB" id="G7UTX9"/>
<dbReference type="Proteomes" id="UP000005870">
    <property type="component" value="Chromosome"/>
</dbReference>
<dbReference type="EMBL" id="CP003093">
    <property type="protein sequence ID" value="AER57413.1"/>
    <property type="molecule type" value="Genomic_DNA"/>
</dbReference>
<accession>G7UTX9</accession>
<evidence type="ECO:0000313" key="1">
    <source>
        <dbReference type="EMBL" id="AER57413.1"/>
    </source>
</evidence>
<dbReference type="HOGENOM" id="CLU_2357638_0_0_6"/>
<gene>
    <name evidence="1" type="ordered locus">DSC_13845</name>
</gene>
<sequence>MNFCVREHSMEMKSYLFRTCGVSAPGEGSALFNNVVAALNELAGGGHKLEMFQLAATVADDRDGPMVIMPMKAPSGWYHHVQPVLQRHGLDCREYW</sequence>
<dbReference type="RefSeq" id="WP_014161586.1">
    <property type="nucleotide sequence ID" value="NC_016147.2"/>
</dbReference>
<organism evidence="1 2">
    <name type="scientific">Pseudoxanthomonas spadix (strain BD-a59)</name>
    <dbReference type="NCBI Taxonomy" id="1045855"/>
    <lineage>
        <taxon>Bacteria</taxon>
        <taxon>Pseudomonadati</taxon>
        <taxon>Pseudomonadota</taxon>
        <taxon>Gammaproteobacteria</taxon>
        <taxon>Lysobacterales</taxon>
        <taxon>Lysobacteraceae</taxon>
        <taxon>Pseudoxanthomonas</taxon>
    </lineage>
</organism>
<reference evidence="1 2" key="1">
    <citation type="journal article" date="2012" name="J. Bacteriol.">
        <title>Complete Genome Sequence of the BTEX-Degrading Bacterium Pseudoxanthomonas spadix BD-a59.</title>
        <authorList>
            <person name="Lee S.H."/>
            <person name="Jin H.M."/>
            <person name="Lee H.J."/>
            <person name="Kim J.M."/>
            <person name="Jeon C.O."/>
        </authorList>
    </citation>
    <scope>NUCLEOTIDE SEQUENCE [LARGE SCALE GENOMIC DNA]</scope>
    <source>
        <strain evidence="1 2">BD-a59</strain>
    </source>
</reference>
<dbReference type="STRING" id="1045855.DSC_13845"/>
<proteinExistence type="predicted"/>
<evidence type="ECO:0000313" key="2">
    <source>
        <dbReference type="Proteomes" id="UP000005870"/>
    </source>
</evidence>
<dbReference type="KEGG" id="psd:DSC_13845"/>
<keyword evidence="2" id="KW-1185">Reference proteome</keyword>
<protein>
    <submittedName>
        <fullName evidence="1">Uncharacterized protein</fullName>
    </submittedName>
</protein>
<name>G7UTX9_PSEUP</name>